<protein>
    <recommendedName>
        <fullName evidence="2">GP-PDE domain-containing protein</fullName>
    </recommendedName>
</protein>
<dbReference type="EMBL" id="UINC01119300">
    <property type="protein sequence ID" value="SVC93021.1"/>
    <property type="molecule type" value="Genomic_DNA"/>
</dbReference>
<dbReference type="SUPFAM" id="SSF51695">
    <property type="entry name" value="PLC-like phosphodiesterases"/>
    <property type="match status" value="1"/>
</dbReference>
<dbReference type="AlphaFoldDB" id="A0A382R8X7"/>
<evidence type="ECO:0000256" key="1">
    <source>
        <dbReference type="SAM" id="Phobius"/>
    </source>
</evidence>
<gene>
    <name evidence="3" type="ORF">METZ01_LOCUS345875</name>
</gene>
<feature type="non-terminal residue" evidence="3">
    <location>
        <position position="1"/>
    </location>
</feature>
<dbReference type="GO" id="GO:0008081">
    <property type="term" value="F:phosphoric diester hydrolase activity"/>
    <property type="evidence" value="ECO:0007669"/>
    <property type="project" value="InterPro"/>
</dbReference>
<organism evidence="3">
    <name type="scientific">marine metagenome</name>
    <dbReference type="NCBI Taxonomy" id="408172"/>
    <lineage>
        <taxon>unclassified sequences</taxon>
        <taxon>metagenomes</taxon>
        <taxon>ecological metagenomes</taxon>
    </lineage>
</organism>
<keyword evidence="1" id="KW-1133">Transmembrane helix</keyword>
<keyword evidence="1" id="KW-0812">Transmembrane</keyword>
<feature type="domain" description="GP-PDE" evidence="2">
    <location>
        <begin position="44"/>
        <end position="274"/>
    </location>
</feature>
<evidence type="ECO:0000313" key="3">
    <source>
        <dbReference type="EMBL" id="SVC93021.1"/>
    </source>
</evidence>
<dbReference type="GO" id="GO:0006629">
    <property type="term" value="P:lipid metabolic process"/>
    <property type="evidence" value="ECO:0007669"/>
    <property type="project" value="InterPro"/>
</dbReference>
<dbReference type="InterPro" id="IPR017946">
    <property type="entry name" value="PLC-like_Pdiesterase_TIM-brl"/>
</dbReference>
<reference evidence="3" key="1">
    <citation type="submission" date="2018-05" db="EMBL/GenBank/DDBJ databases">
        <authorList>
            <person name="Lanie J.A."/>
            <person name="Ng W.-L."/>
            <person name="Kazmierczak K.M."/>
            <person name="Andrzejewski T.M."/>
            <person name="Davidsen T.M."/>
            <person name="Wayne K.J."/>
            <person name="Tettelin H."/>
            <person name="Glass J.I."/>
            <person name="Rusch D."/>
            <person name="Podicherti R."/>
            <person name="Tsui H.-C.T."/>
            <person name="Winkler M.E."/>
        </authorList>
    </citation>
    <scope>NUCLEOTIDE SEQUENCE</scope>
</reference>
<proteinExistence type="predicted"/>
<dbReference type="PROSITE" id="PS51704">
    <property type="entry name" value="GP_PDE"/>
    <property type="match status" value="1"/>
</dbReference>
<evidence type="ECO:0000259" key="2">
    <source>
        <dbReference type="PROSITE" id="PS51704"/>
    </source>
</evidence>
<accession>A0A382R8X7</accession>
<dbReference type="Pfam" id="PF03009">
    <property type="entry name" value="GDPD"/>
    <property type="match status" value="1"/>
</dbReference>
<dbReference type="Gene3D" id="3.20.20.190">
    <property type="entry name" value="Phosphatidylinositol (PI) phosphodiesterase"/>
    <property type="match status" value="1"/>
</dbReference>
<dbReference type="PANTHER" id="PTHR46211">
    <property type="entry name" value="GLYCEROPHOSPHORYL DIESTER PHOSPHODIESTERASE"/>
    <property type="match status" value="1"/>
</dbReference>
<keyword evidence="1" id="KW-0472">Membrane</keyword>
<sequence>FKQIVIYLSMIWAKLIIIIFIIVLVYFKKSWQPRIPLFFKTEKLLKIGHRGAPLKAHENTINSFKKAVEAGVDGIELDVQFSSDRQLVVYHEWNCDDYSGQKKQIVNTSYSELSKIRLKNNNMNKIPLLSEVLNILPENCIKIIEIKSRHIFNTSIEKSILSVLEKYQLVDSSIISSFNPFVIRRIRNINHNIQTALLWTMEEPMFTFNSPLWVWWCKPDGFHADINYLDMDLVKWVRRKKMSLLAFTILSVDQLARVSDFGLDGIFLDDPNLN</sequence>
<dbReference type="PANTHER" id="PTHR46211:SF14">
    <property type="entry name" value="GLYCEROPHOSPHODIESTER PHOSPHODIESTERASE"/>
    <property type="match status" value="1"/>
</dbReference>
<name>A0A382R8X7_9ZZZZ</name>
<dbReference type="InterPro" id="IPR030395">
    <property type="entry name" value="GP_PDE_dom"/>
</dbReference>
<feature type="transmembrane region" description="Helical" evidence="1">
    <location>
        <begin position="6"/>
        <end position="27"/>
    </location>
</feature>